<dbReference type="PANTHER" id="PTHR47547:SF1">
    <property type="entry name" value="ASPARTATE-PROTON SYMPORTER"/>
    <property type="match status" value="1"/>
</dbReference>
<keyword evidence="7" id="KW-1185">Reference proteome</keyword>
<proteinExistence type="predicted"/>
<evidence type="ECO:0000313" key="7">
    <source>
        <dbReference type="Proteomes" id="UP000320244"/>
    </source>
</evidence>
<keyword evidence="4 5" id="KW-0472">Membrane</keyword>
<dbReference type="PIRSF" id="PIRSF006060">
    <property type="entry name" value="AA_transporter"/>
    <property type="match status" value="1"/>
</dbReference>
<sequence length="536" mass="56670">MSDTVDSSPTSLDQHRGGASAGAQEFLLRRHLGFWSLTAIGFSNIVGSGWLFAAMYSAKIAGPASLLSWIGAGLLCALVAMVMVELGVTRPEDGGTVRWPLYASGRLVGSLVGWSTLLSVGGTAAEISAILGYGAHYLPWLYSGDRLTVPGVAVGMLFAALLTSVNWFAVKVFARFNNLITVVKVAVPIVTVILLLISGFHSGRMTSHGGFAPYGYTACFTALATGGIVYSVNGFQAAVDFSGEAKDPRRTIPAAVIAAIVLAVGLYAALQLTFLFTVPDSFLGHGWSGVNFTSPFGQLALVMNLQWVSMLLYADAVLSPGASANVGVGLNARHTYALGKSGILPRFFMAVHAKSGIPRRALVLNLGIIVLFLLPFGGWQGIVAVMGDMYLITYLTSAVAAAIFRRTDNNMVPAWSRGMPWIAPASFVAAGEFVYWSGWDQLRLVIPLILIGVAVFAIMSRGRSLRAELLKGSWLVTYLVALLILSRLGSFGGTSALPAPLDSCLVAALSLAIFRWALRSGIAHVRTAPADECGIC</sequence>
<protein>
    <submittedName>
        <fullName evidence="6">APC family permease</fullName>
    </submittedName>
</protein>
<dbReference type="OrthoDB" id="9117841at2"/>
<evidence type="ECO:0000313" key="6">
    <source>
        <dbReference type="EMBL" id="TWP39076.1"/>
    </source>
</evidence>
<feature type="transmembrane region" description="Helical" evidence="5">
    <location>
        <begin position="389"/>
        <end position="406"/>
    </location>
</feature>
<dbReference type="Pfam" id="PF13520">
    <property type="entry name" value="AA_permease_2"/>
    <property type="match status" value="1"/>
</dbReference>
<dbReference type="AlphaFoldDB" id="A0A563E981"/>
<dbReference type="PANTHER" id="PTHR47547">
    <property type="match status" value="1"/>
</dbReference>
<reference evidence="6 7" key="1">
    <citation type="submission" date="2019-05" db="EMBL/GenBank/DDBJ databases">
        <authorList>
            <person name="Lee S.D."/>
        </authorList>
    </citation>
    <scope>NUCLEOTIDE SEQUENCE [LARGE SCALE GENOMIC DNA]</scope>
    <source>
        <strain evidence="6 7">C5-26</strain>
    </source>
</reference>
<evidence type="ECO:0000256" key="5">
    <source>
        <dbReference type="SAM" id="Phobius"/>
    </source>
</evidence>
<feature type="transmembrane region" description="Helical" evidence="5">
    <location>
        <begin position="472"/>
        <end position="491"/>
    </location>
</feature>
<feature type="transmembrane region" description="Helical" evidence="5">
    <location>
        <begin position="214"/>
        <end position="233"/>
    </location>
</feature>
<dbReference type="GO" id="GO:0016020">
    <property type="term" value="C:membrane"/>
    <property type="evidence" value="ECO:0007669"/>
    <property type="project" value="UniProtKB-SubCell"/>
</dbReference>
<feature type="transmembrane region" description="Helical" evidence="5">
    <location>
        <begin position="32"/>
        <end position="54"/>
    </location>
</feature>
<feature type="transmembrane region" description="Helical" evidence="5">
    <location>
        <begin position="182"/>
        <end position="202"/>
    </location>
</feature>
<keyword evidence="3 5" id="KW-1133">Transmembrane helix</keyword>
<evidence type="ECO:0000256" key="4">
    <source>
        <dbReference type="ARBA" id="ARBA00023136"/>
    </source>
</evidence>
<feature type="transmembrane region" description="Helical" evidence="5">
    <location>
        <begin position="497"/>
        <end position="518"/>
    </location>
</feature>
<dbReference type="Proteomes" id="UP000320244">
    <property type="component" value="Unassembled WGS sequence"/>
</dbReference>
<gene>
    <name evidence="6" type="ORF">FGL98_00280</name>
</gene>
<evidence type="ECO:0000256" key="2">
    <source>
        <dbReference type="ARBA" id="ARBA00022692"/>
    </source>
</evidence>
<dbReference type="EMBL" id="VCQV01000001">
    <property type="protein sequence ID" value="TWP39076.1"/>
    <property type="molecule type" value="Genomic_DNA"/>
</dbReference>
<name>A0A563E981_9MICO</name>
<dbReference type="InterPro" id="IPR002293">
    <property type="entry name" value="AA/rel_permease1"/>
</dbReference>
<feature type="transmembrane region" description="Helical" evidence="5">
    <location>
        <begin position="362"/>
        <end position="383"/>
    </location>
</feature>
<evidence type="ECO:0000256" key="3">
    <source>
        <dbReference type="ARBA" id="ARBA00022989"/>
    </source>
</evidence>
<feature type="transmembrane region" description="Helical" evidence="5">
    <location>
        <begin position="107"/>
        <end position="135"/>
    </location>
</feature>
<dbReference type="GO" id="GO:0022857">
    <property type="term" value="F:transmembrane transporter activity"/>
    <property type="evidence" value="ECO:0007669"/>
    <property type="project" value="InterPro"/>
</dbReference>
<accession>A0A563E981</accession>
<feature type="transmembrane region" description="Helical" evidence="5">
    <location>
        <begin position="147"/>
        <end position="170"/>
    </location>
</feature>
<comment type="caution">
    <text evidence="6">The sequence shown here is derived from an EMBL/GenBank/DDBJ whole genome shotgun (WGS) entry which is preliminary data.</text>
</comment>
<keyword evidence="2 5" id="KW-0812">Transmembrane</keyword>
<feature type="transmembrane region" description="Helical" evidence="5">
    <location>
        <begin position="254"/>
        <end position="276"/>
    </location>
</feature>
<feature type="transmembrane region" description="Helical" evidence="5">
    <location>
        <begin position="418"/>
        <end position="436"/>
    </location>
</feature>
<evidence type="ECO:0000256" key="1">
    <source>
        <dbReference type="ARBA" id="ARBA00004141"/>
    </source>
</evidence>
<feature type="transmembrane region" description="Helical" evidence="5">
    <location>
        <begin position="66"/>
        <end position="86"/>
    </location>
</feature>
<dbReference type="InterPro" id="IPR052962">
    <property type="entry name" value="AA_Transporter_AGT"/>
</dbReference>
<organism evidence="6 7">
    <name type="scientific">Leekyejoonella antrihumi</name>
    <dbReference type="NCBI Taxonomy" id="1660198"/>
    <lineage>
        <taxon>Bacteria</taxon>
        <taxon>Bacillati</taxon>
        <taxon>Actinomycetota</taxon>
        <taxon>Actinomycetes</taxon>
        <taxon>Micrococcales</taxon>
        <taxon>Dermacoccaceae</taxon>
        <taxon>Leekyejoonella</taxon>
    </lineage>
</organism>
<reference evidence="6 7" key="2">
    <citation type="submission" date="2019-08" db="EMBL/GenBank/DDBJ databases">
        <title>Jejuicoccus antrihumi gen. nov., sp. nov., a new member of the family Dermacoccaceae isolated from a cave.</title>
        <authorList>
            <person name="Schumann P."/>
            <person name="Kim I.S."/>
        </authorList>
    </citation>
    <scope>NUCLEOTIDE SEQUENCE [LARGE SCALE GENOMIC DNA]</scope>
    <source>
        <strain evidence="6 7">C5-26</strain>
    </source>
</reference>
<dbReference type="Gene3D" id="1.20.1740.10">
    <property type="entry name" value="Amino acid/polyamine transporter I"/>
    <property type="match status" value="1"/>
</dbReference>
<comment type="subcellular location">
    <subcellularLocation>
        <location evidence="1">Membrane</location>
        <topology evidence="1">Multi-pass membrane protein</topology>
    </subcellularLocation>
</comment>
<feature type="transmembrane region" description="Helical" evidence="5">
    <location>
        <begin position="442"/>
        <end position="460"/>
    </location>
</feature>